<accession>A0A8K0FYD3</accession>
<proteinExistence type="predicted"/>
<protein>
    <recommendedName>
        <fullName evidence="1">Reverse transcriptase domain-containing protein</fullName>
    </recommendedName>
</protein>
<comment type="caution">
    <text evidence="2">The sequence shown here is derived from an EMBL/GenBank/DDBJ whole genome shotgun (WGS) entry which is preliminary data.</text>
</comment>
<gene>
    <name evidence="2" type="ORF">ILUMI_24852</name>
</gene>
<dbReference type="PROSITE" id="PS50878">
    <property type="entry name" value="RT_POL"/>
    <property type="match status" value="1"/>
</dbReference>
<evidence type="ECO:0000313" key="3">
    <source>
        <dbReference type="Proteomes" id="UP000801492"/>
    </source>
</evidence>
<dbReference type="SUPFAM" id="SSF56672">
    <property type="entry name" value="DNA/RNA polymerases"/>
    <property type="match status" value="1"/>
</dbReference>
<feature type="domain" description="Reverse transcriptase" evidence="1">
    <location>
        <begin position="1"/>
        <end position="226"/>
    </location>
</feature>
<dbReference type="Gene3D" id="3.30.70.270">
    <property type="match status" value="1"/>
</dbReference>
<dbReference type="PANTHER" id="PTHR48462:SF1">
    <property type="entry name" value="PROTEIN, PUTATIVE-RELATED"/>
    <property type="match status" value="1"/>
</dbReference>
<dbReference type="AlphaFoldDB" id="A0A8K0FYD3"/>
<evidence type="ECO:0000259" key="1">
    <source>
        <dbReference type="PROSITE" id="PS50878"/>
    </source>
</evidence>
<dbReference type="OrthoDB" id="6753776at2759"/>
<dbReference type="InterPro" id="IPR000477">
    <property type="entry name" value="RT_dom"/>
</dbReference>
<dbReference type="Proteomes" id="UP000801492">
    <property type="component" value="Unassembled WGS sequence"/>
</dbReference>
<dbReference type="Pfam" id="PF00078">
    <property type="entry name" value="RVT_1"/>
    <property type="match status" value="1"/>
</dbReference>
<dbReference type="GO" id="GO:0071897">
    <property type="term" value="P:DNA biosynthetic process"/>
    <property type="evidence" value="ECO:0007669"/>
    <property type="project" value="UniProtKB-ARBA"/>
</dbReference>
<dbReference type="InterPro" id="IPR043128">
    <property type="entry name" value="Rev_trsase/Diguanyl_cyclase"/>
</dbReference>
<keyword evidence="3" id="KW-1185">Reference proteome</keyword>
<organism evidence="2 3">
    <name type="scientific">Ignelater luminosus</name>
    <name type="common">Cucubano</name>
    <name type="synonym">Pyrophorus luminosus</name>
    <dbReference type="NCBI Taxonomy" id="2038154"/>
    <lineage>
        <taxon>Eukaryota</taxon>
        <taxon>Metazoa</taxon>
        <taxon>Ecdysozoa</taxon>
        <taxon>Arthropoda</taxon>
        <taxon>Hexapoda</taxon>
        <taxon>Insecta</taxon>
        <taxon>Pterygota</taxon>
        <taxon>Neoptera</taxon>
        <taxon>Endopterygota</taxon>
        <taxon>Coleoptera</taxon>
        <taxon>Polyphaga</taxon>
        <taxon>Elateriformia</taxon>
        <taxon>Elateroidea</taxon>
        <taxon>Elateridae</taxon>
        <taxon>Agrypninae</taxon>
        <taxon>Pyrophorini</taxon>
        <taxon>Ignelater</taxon>
    </lineage>
</organism>
<name>A0A8K0FYD3_IGNLU</name>
<dbReference type="InterPro" id="IPR043502">
    <property type="entry name" value="DNA/RNA_pol_sf"/>
</dbReference>
<dbReference type="EMBL" id="VTPC01090755">
    <property type="protein sequence ID" value="KAF2881322.1"/>
    <property type="molecule type" value="Genomic_DNA"/>
</dbReference>
<sequence>MQFDVAGEANHAITDILYGVSLCALSKKDGGIRLIPFQLGFGTKGGCEAAVHCCRTFIHQNTDTPKVLLKIDFRNAFNTVERNEMLKCVKNRIPKLYNILFQCYSKSSQLFFEEKRILSQVGAQQGDPAGPLLFFLVIQAVIENLNSELNIFYLDDGTLGGDTNTVLQDLDTIIKSCWNLGLQINPSKCELYFCSTYKKDVHESFNQLSPGIKVLQDVITLLGAPLNVQSTAKLLNQKHDEIRLLFLRLKFLQSHIAYVLLRNYFAIPKLTYLLRTSPA</sequence>
<dbReference type="PANTHER" id="PTHR48462">
    <property type="entry name" value="PROTEIN, PUTATIVE-RELATED"/>
    <property type="match status" value="1"/>
</dbReference>
<reference evidence="2" key="1">
    <citation type="submission" date="2019-08" db="EMBL/GenBank/DDBJ databases">
        <title>The genome of the North American firefly Photinus pyralis.</title>
        <authorList>
            <consortium name="Photinus pyralis genome working group"/>
            <person name="Fallon T.R."/>
            <person name="Sander Lower S.E."/>
            <person name="Weng J.-K."/>
        </authorList>
    </citation>
    <scope>NUCLEOTIDE SEQUENCE</scope>
    <source>
        <strain evidence="2">TRF0915ILg1</strain>
        <tissue evidence="2">Whole body</tissue>
    </source>
</reference>
<evidence type="ECO:0000313" key="2">
    <source>
        <dbReference type="EMBL" id="KAF2881322.1"/>
    </source>
</evidence>